<protein>
    <submittedName>
        <fullName evidence="7">HK97 family phage prohead protease</fullName>
    </submittedName>
</protein>
<dbReference type="Proteomes" id="UP001597405">
    <property type="component" value="Unassembled WGS sequence"/>
</dbReference>
<name>A0ABW4UKC0_9HYPH</name>
<evidence type="ECO:0000313" key="8">
    <source>
        <dbReference type="Proteomes" id="UP001597405"/>
    </source>
</evidence>
<dbReference type="Pfam" id="PF04586">
    <property type="entry name" value="Peptidase_S78"/>
    <property type="match status" value="1"/>
</dbReference>
<dbReference type="EMBL" id="JBHUGZ010000030">
    <property type="protein sequence ID" value="MFD1987977.1"/>
    <property type="molecule type" value="Genomic_DNA"/>
</dbReference>
<keyword evidence="1" id="KW-1188">Viral release from host cell</keyword>
<dbReference type="InterPro" id="IPR054613">
    <property type="entry name" value="Peptidase_S78_dom"/>
</dbReference>
<accession>A0ABW4UKC0</accession>
<feature type="coiled-coil region" evidence="4">
    <location>
        <begin position="178"/>
        <end position="235"/>
    </location>
</feature>
<evidence type="ECO:0000259" key="6">
    <source>
        <dbReference type="Pfam" id="PF04586"/>
    </source>
</evidence>
<keyword evidence="8" id="KW-1185">Reference proteome</keyword>
<feature type="domain" description="Prohead serine protease" evidence="6">
    <location>
        <begin position="45"/>
        <end position="152"/>
    </location>
</feature>
<keyword evidence="3" id="KW-0378">Hydrolase</keyword>
<proteinExistence type="predicted"/>
<keyword evidence="4" id="KW-0175">Coiled coil</keyword>
<keyword evidence="2 7" id="KW-0645">Protease</keyword>
<comment type="caution">
    <text evidence="7">The sequence shown here is derived from an EMBL/GenBank/DDBJ whole genome shotgun (WGS) entry which is preliminary data.</text>
</comment>
<sequence>MERAYAVISVKSFDPKKRTFSGWATTPAVDRVGDIISPLGVKYAPDLPLLLHHDARLPVGRARFNKPTKAGIKFDADIPKIDEPGVLQDRTQEAWQSVESGVIRAVSIGFRALEDGVERLPSGGLHYKSIEVMELSLCAIPANHEATIENVKRFEFGGSKDMAVITNEPVLDLRAAALAKVDGELTRLQRQIADKQAQVKADTSKHALDQDEGMQRRLNAQISTLSQTVEKLHEKRFAVEIGEAEKPKPAIAHQSAREVGASKEYLAAEVAAMKALGMSHEARNVPFTLGEHAIFFVEITQAFNRVRERIEAIEATGRQDAYKGVYQRALPYGKGAMVTHDGSLWAALQDVQEGTLPGTNPTSWQLAAKGTTNPPKLGKAHTRVGGISHETQGRACAVEDRQHRGVQALRSGPEGARLRVSEEKAATTRRPVPGDLLS</sequence>
<evidence type="ECO:0000256" key="4">
    <source>
        <dbReference type="SAM" id="Coils"/>
    </source>
</evidence>
<feature type="compositionally biased region" description="Basic and acidic residues" evidence="5">
    <location>
        <begin position="416"/>
        <end position="426"/>
    </location>
</feature>
<gene>
    <name evidence="7" type="ORF">ACFSOZ_36775</name>
</gene>
<dbReference type="RefSeq" id="WP_379106438.1">
    <property type="nucleotide sequence ID" value="NZ_JBHUGZ010000030.1"/>
</dbReference>
<evidence type="ECO:0000313" key="7">
    <source>
        <dbReference type="EMBL" id="MFD1987977.1"/>
    </source>
</evidence>
<dbReference type="GO" id="GO:0008233">
    <property type="term" value="F:peptidase activity"/>
    <property type="evidence" value="ECO:0007669"/>
    <property type="project" value="UniProtKB-KW"/>
</dbReference>
<feature type="region of interest" description="Disordered" evidence="5">
    <location>
        <begin position="408"/>
        <end position="438"/>
    </location>
</feature>
<evidence type="ECO:0000256" key="5">
    <source>
        <dbReference type="SAM" id="MobiDB-lite"/>
    </source>
</evidence>
<reference evidence="8" key="1">
    <citation type="journal article" date="2019" name="Int. J. Syst. Evol. Microbiol.">
        <title>The Global Catalogue of Microorganisms (GCM) 10K type strain sequencing project: providing services to taxonomists for standard genome sequencing and annotation.</title>
        <authorList>
            <consortium name="The Broad Institute Genomics Platform"/>
            <consortium name="The Broad Institute Genome Sequencing Center for Infectious Disease"/>
            <person name="Wu L."/>
            <person name="Ma J."/>
        </authorList>
    </citation>
    <scope>NUCLEOTIDE SEQUENCE [LARGE SCALE GENOMIC DNA]</scope>
    <source>
        <strain evidence="8">CGMCC 1.16225</strain>
    </source>
</reference>
<evidence type="ECO:0000256" key="3">
    <source>
        <dbReference type="ARBA" id="ARBA00022801"/>
    </source>
</evidence>
<evidence type="ECO:0000256" key="2">
    <source>
        <dbReference type="ARBA" id="ARBA00022670"/>
    </source>
</evidence>
<dbReference type="GO" id="GO:0006508">
    <property type="term" value="P:proteolysis"/>
    <property type="evidence" value="ECO:0007669"/>
    <property type="project" value="UniProtKB-KW"/>
</dbReference>
<organism evidence="7 8">
    <name type="scientific">Mesorhizobium newzealandense</name>
    <dbReference type="NCBI Taxonomy" id="1300302"/>
    <lineage>
        <taxon>Bacteria</taxon>
        <taxon>Pseudomonadati</taxon>
        <taxon>Pseudomonadota</taxon>
        <taxon>Alphaproteobacteria</taxon>
        <taxon>Hyphomicrobiales</taxon>
        <taxon>Phyllobacteriaceae</taxon>
        <taxon>Mesorhizobium</taxon>
    </lineage>
</organism>
<evidence type="ECO:0000256" key="1">
    <source>
        <dbReference type="ARBA" id="ARBA00022612"/>
    </source>
</evidence>